<sequence length="216" mass="24001">MKEQEGVIKYQLHHTQQPISHLLSLTEINAWRTIAVRLGLIGQIPERYDNIGFGNISQRLAPDSSQFVISGTQTGHIEQLNPEHYCLIVKADPHQNRLESCGLCKPSSESLTHASIYAQDMSIQTVIHAHSPEIWKHTGSLGLPHTKADVPYGTVEMAAAVEHLFQSGKLMQTSLFTMLGHEDGVVAFGKNMREAAWELIKYLSLAIGVEQQGINR</sequence>
<dbReference type="SUPFAM" id="SSF53639">
    <property type="entry name" value="AraD/HMP-PK domain-like"/>
    <property type="match status" value="1"/>
</dbReference>
<gene>
    <name evidence="2" type="ORF">EKO24_018250</name>
</gene>
<keyword evidence="3" id="KW-1185">Reference proteome</keyword>
<dbReference type="Pfam" id="PF00596">
    <property type="entry name" value="Aldolase_II"/>
    <property type="match status" value="1"/>
</dbReference>
<proteinExistence type="predicted"/>
<reference evidence="2 3" key="1">
    <citation type="journal article" date="2019" name="Antonie Van Leeuwenhoek">
        <title>Description of 'Ca. Methylobacter oryzae' KRF1, a novel species from the environmentally important Methylobacter clade 2.</title>
        <authorList>
            <person name="Khatri K."/>
            <person name="Mohite J.A."/>
            <person name="Pandit P.S."/>
            <person name="Bahulikar R."/>
            <person name="Rahalkar M.C."/>
        </authorList>
    </citation>
    <scope>NUCLEOTIDE SEQUENCE [LARGE SCALE GENOMIC DNA]</scope>
    <source>
        <strain evidence="2 3">KRF1</strain>
    </source>
</reference>
<protein>
    <submittedName>
        <fullName evidence="2">Class II aldolase/adducin family protein</fullName>
    </submittedName>
</protein>
<evidence type="ECO:0000259" key="1">
    <source>
        <dbReference type="SMART" id="SM01007"/>
    </source>
</evidence>
<dbReference type="Gene3D" id="3.40.225.10">
    <property type="entry name" value="Class II aldolase/adducin N-terminal domain"/>
    <property type="match status" value="1"/>
</dbReference>
<dbReference type="SMART" id="SM01007">
    <property type="entry name" value="Aldolase_II"/>
    <property type="match status" value="1"/>
</dbReference>
<dbReference type="Proteomes" id="UP000733744">
    <property type="component" value="Unassembled WGS sequence"/>
</dbReference>
<evidence type="ECO:0000313" key="3">
    <source>
        <dbReference type="Proteomes" id="UP000733744"/>
    </source>
</evidence>
<accession>A0ABY3C6V8</accession>
<dbReference type="EMBL" id="RYFG02000116">
    <property type="protein sequence ID" value="TRW90739.1"/>
    <property type="molecule type" value="Genomic_DNA"/>
</dbReference>
<name>A0ABY3C6V8_9GAMM</name>
<dbReference type="RefSeq" id="WP_127027427.1">
    <property type="nucleotide sequence ID" value="NZ_RYFG02000116.1"/>
</dbReference>
<dbReference type="InterPro" id="IPR036409">
    <property type="entry name" value="Aldolase_II/adducin_N_sf"/>
</dbReference>
<feature type="domain" description="Class II aldolase/adducin N-terminal" evidence="1">
    <location>
        <begin position="36"/>
        <end position="207"/>
    </location>
</feature>
<evidence type="ECO:0000313" key="2">
    <source>
        <dbReference type="EMBL" id="TRW90739.1"/>
    </source>
</evidence>
<comment type="caution">
    <text evidence="2">The sequence shown here is derived from an EMBL/GenBank/DDBJ whole genome shotgun (WGS) entry which is preliminary data.</text>
</comment>
<dbReference type="InterPro" id="IPR001303">
    <property type="entry name" value="Aldolase_II/adducin_N"/>
</dbReference>
<organism evidence="2 3">
    <name type="scientific">Candidatus Methylobacter oryzae</name>
    <dbReference type="NCBI Taxonomy" id="2497749"/>
    <lineage>
        <taxon>Bacteria</taxon>
        <taxon>Pseudomonadati</taxon>
        <taxon>Pseudomonadota</taxon>
        <taxon>Gammaproteobacteria</taxon>
        <taxon>Methylococcales</taxon>
        <taxon>Methylococcaceae</taxon>
        <taxon>Methylobacter</taxon>
    </lineage>
</organism>